<evidence type="ECO:0000313" key="1">
    <source>
        <dbReference type="EMBL" id="GAI05151.1"/>
    </source>
</evidence>
<dbReference type="AlphaFoldDB" id="X1LH41"/>
<organism evidence="1">
    <name type="scientific">marine sediment metagenome</name>
    <dbReference type="NCBI Taxonomy" id="412755"/>
    <lineage>
        <taxon>unclassified sequences</taxon>
        <taxon>metagenomes</taxon>
        <taxon>ecological metagenomes</taxon>
    </lineage>
</organism>
<feature type="non-terminal residue" evidence="1">
    <location>
        <position position="217"/>
    </location>
</feature>
<accession>X1LH41</accession>
<gene>
    <name evidence="1" type="ORF">S06H3_10123</name>
</gene>
<proteinExistence type="predicted"/>
<sequence length="217" mass="24782">MDWSDTESIVKAIDTHLAYLQRGVTQPEPAKPKAPPAPAEHKEFDALFIKDFIWHTEQADWQNRTSTEIFASLARIKGISDAPEKEQEFIKVFFESPLPGKIFKKKHKLWIDDLKGEIHVHPIEKIPTKDVFREPFDDLLPDEKRKALSTIVSTDVLRPNMTGVLNDPNKNILIATDANNLVTIKAPNLGRHIKEPEVITLKGEILKVKFPETDFIF</sequence>
<comment type="caution">
    <text evidence="1">The sequence shown here is derived from an EMBL/GenBank/DDBJ whole genome shotgun (WGS) entry which is preliminary data.</text>
</comment>
<reference evidence="1" key="1">
    <citation type="journal article" date="2014" name="Front. Microbiol.">
        <title>High frequency of phylogenetically diverse reductive dehalogenase-homologous genes in deep subseafloor sedimentary metagenomes.</title>
        <authorList>
            <person name="Kawai M."/>
            <person name="Futagami T."/>
            <person name="Toyoda A."/>
            <person name="Takaki Y."/>
            <person name="Nishi S."/>
            <person name="Hori S."/>
            <person name="Arai W."/>
            <person name="Tsubouchi T."/>
            <person name="Morono Y."/>
            <person name="Uchiyama I."/>
            <person name="Ito T."/>
            <person name="Fujiyama A."/>
            <person name="Inagaki F."/>
            <person name="Takami H."/>
        </authorList>
    </citation>
    <scope>NUCLEOTIDE SEQUENCE</scope>
    <source>
        <strain evidence="1">Expedition CK06-06</strain>
    </source>
</reference>
<protein>
    <submittedName>
        <fullName evidence="1">Uncharacterized protein</fullName>
    </submittedName>
</protein>
<name>X1LH41_9ZZZZ</name>
<dbReference type="EMBL" id="BARV01004623">
    <property type="protein sequence ID" value="GAI05151.1"/>
    <property type="molecule type" value="Genomic_DNA"/>
</dbReference>